<dbReference type="InterPro" id="IPR003400">
    <property type="entry name" value="ExbD"/>
</dbReference>
<organism evidence="9">
    <name type="scientific">uncultured Desulfobacterium sp</name>
    <dbReference type="NCBI Taxonomy" id="201089"/>
    <lineage>
        <taxon>Bacteria</taxon>
        <taxon>Pseudomonadati</taxon>
        <taxon>Thermodesulfobacteriota</taxon>
        <taxon>Desulfobacteria</taxon>
        <taxon>Desulfobacterales</taxon>
        <taxon>Desulfobacteriaceae</taxon>
        <taxon>Desulfobacterium</taxon>
        <taxon>environmental samples</taxon>
    </lineage>
</organism>
<comment type="subcellular location">
    <subcellularLocation>
        <location evidence="1">Cell membrane</location>
        <topology evidence="1">Single-pass membrane protein</topology>
    </subcellularLocation>
    <subcellularLocation>
        <location evidence="7">Cell membrane</location>
        <topology evidence="7">Single-pass type II membrane protein</topology>
    </subcellularLocation>
</comment>
<evidence type="ECO:0000313" key="9">
    <source>
        <dbReference type="EMBL" id="CBX30865.1"/>
    </source>
</evidence>
<feature type="transmembrane region" description="Helical" evidence="8">
    <location>
        <begin position="12"/>
        <end position="37"/>
    </location>
</feature>
<comment type="similarity">
    <text evidence="2 7">Belongs to the ExbD/TolR family.</text>
</comment>
<keyword evidence="6 8" id="KW-0472">Membrane</keyword>
<keyword evidence="7" id="KW-0653">Protein transport</keyword>
<keyword evidence="4 7" id="KW-0812">Transmembrane</keyword>
<protein>
    <submittedName>
        <fullName evidence="9">Biopolymer transport protein exbD</fullName>
    </submittedName>
</protein>
<evidence type="ECO:0000256" key="7">
    <source>
        <dbReference type="RuleBase" id="RU003879"/>
    </source>
</evidence>
<evidence type="ECO:0000256" key="3">
    <source>
        <dbReference type="ARBA" id="ARBA00022475"/>
    </source>
</evidence>
<dbReference type="PANTHER" id="PTHR30558:SF7">
    <property type="entry name" value="TOL-PAL SYSTEM PROTEIN TOLR"/>
    <property type="match status" value="1"/>
</dbReference>
<accession>E1YL82</accession>
<dbReference type="GO" id="GO:0022857">
    <property type="term" value="F:transmembrane transporter activity"/>
    <property type="evidence" value="ECO:0007669"/>
    <property type="project" value="InterPro"/>
</dbReference>
<evidence type="ECO:0000256" key="1">
    <source>
        <dbReference type="ARBA" id="ARBA00004162"/>
    </source>
</evidence>
<evidence type="ECO:0000256" key="5">
    <source>
        <dbReference type="ARBA" id="ARBA00022989"/>
    </source>
</evidence>
<keyword evidence="7" id="KW-0813">Transport</keyword>
<evidence type="ECO:0000256" key="2">
    <source>
        <dbReference type="ARBA" id="ARBA00005811"/>
    </source>
</evidence>
<sequence length="127" mass="13935">MKDNGFDYMNVIPLVDVMLVLLTIVLMTSTFVARGAIPVQLPKASRQQDRTSLKTVTITIDKSGAVYLESVPVTLAAIATQLKPLPRDTTVMVKVDRAITVQRCVDIFDLLAVTGFTKVALQTERGR</sequence>
<evidence type="ECO:0000256" key="6">
    <source>
        <dbReference type="ARBA" id="ARBA00023136"/>
    </source>
</evidence>
<dbReference type="GO" id="GO:0005886">
    <property type="term" value="C:plasma membrane"/>
    <property type="evidence" value="ECO:0007669"/>
    <property type="project" value="UniProtKB-SubCell"/>
</dbReference>
<dbReference type="AlphaFoldDB" id="E1YL82"/>
<evidence type="ECO:0000256" key="8">
    <source>
        <dbReference type="SAM" id="Phobius"/>
    </source>
</evidence>
<dbReference type="Pfam" id="PF02472">
    <property type="entry name" value="ExbD"/>
    <property type="match status" value="1"/>
</dbReference>
<dbReference type="Gene3D" id="3.30.420.270">
    <property type="match status" value="1"/>
</dbReference>
<reference evidence="9" key="1">
    <citation type="journal article" date="2011" name="Environ. Microbiol.">
        <title>Genomic insights into the metabolic potential of the polycyclic aromatic hydrocarbon degrading sulfate-reducing Deltaproteobacterium N47.</title>
        <authorList>
            <person name="Bergmann F."/>
            <person name="Selesi D."/>
            <person name="Weinmaier T."/>
            <person name="Tischler P."/>
            <person name="Rattei T."/>
            <person name="Meckenstock R.U."/>
        </authorList>
    </citation>
    <scope>NUCLEOTIDE SEQUENCE</scope>
</reference>
<dbReference type="GO" id="GO:0015031">
    <property type="term" value="P:protein transport"/>
    <property type="evidence" value="ECO:0007669"/>
    <property type="project" value="UniProtKB-KW"/>
</dbReference>
<evidence type="ECO:0000256" key="4">
    <source>
        <dbReference type="ARBA" id="ARBA00022692"/>
    </source>
</evidence>
<name>E1YL82_9BACT</name>
<proteinExistence type="inferred from homology"/>
<dbReference type="EMBL" id="FR695877">
    <property type="protein sequence ID" value="CBX30865.1"/>
    <property type="molecule type" value="Genomic_DNA"/>
</dbReference>
<dbReference type="PANTHER" id="PTHR30558">
    <property type="entry name" value="EXBD MEMBRANE COMPONENT OF PMF-DRIVEN MACROMOLECULE IMPORT SYSTEM"/>
    <property type="match status" value="1"/>
</dbReference>
<keyword evidence="3" id="KW-1003">Cell membrane</keyword>
<keyword evidence="5 8" id="KW-1133">Transmembrane helix</keyword>
<gene>
    <name evidence="9" type="ORF">N47_E43770</name>
</gene>